<evidence type="ECO:0000313" key="4">
    <source>
        <dbReference type="Proteomes" id="UP000829685"/>
    </source>
</evidence>
<dbReference type="AlphaFoldDB" id="A0A9P9WH01"/>
<feature type="compositionally biased region" description="Basic and acidic residues" evidence="1">
    <location>
        <begin position="185"/>
        <end position="213"/>
    </location>
</feature>
<feature type="region of interest" description="Disordered" evidence="1">
    <location>
        <begin position="309"/>
        <end position="331"/>
    </location>
</feature>
<organism evidence="3 4">
    <name type="scientific">Neoarthrinium moseri</name>
    <dbReference type="NCBI Taxonomy" id="1658444"/>
    <lineage>
        <taxon>Eukaryota</taxon>
        <taxon>Fungi</taxon>
        <taxon>Dikarya</taxon>
        <taxon>Ascomycota</taxon>
        <taxon>Pezizomycotina</taxon>
        <taxon>Sordariomycetes</taxon>
        <taxon>Xylariomycetidae</taxon>
        <taxon>Amphisphaeriales</taxon>
        <taxon>Apiosporaceae</taxon>
        <taxon>Neoarthrinium</taxon>
    </lineage>
</organism>
<gene>
    <name evidence="3" type="ORF">JX265_008933</name>
</gene>
<dbReference type="Proteomes" id="UP000829685">
    <property type="component" value="Unassembled WGS sequence"/>
</dbReference>
<name>A0A9P9WH01_9PEZI</name>
<dbReference type="EMBL" id="JAFIMR010000026">
    <property type="protein sequence ID" value="KAI1862887.1"/>
    <property type="molecule type" value="Genomic_DNA"/>
</dbReference>
<dbReference type="Gene3D" id="1.20.900.10">
    <property type="entry name" value="Dbl homology (DH) domain"/>
    <property type="match status" value="1"/>
</dbReference>
<reference evidence="3" key="1">
    <citation type="submission" date="2021-03" db="EMBL/GenBank/DDBJ databases">
        <title>Revisited historic fungal species revealed as producer of novel bioactive compounds through whole genome sequencing and comparative genomics.</title>
        <authorList>
            <person name="Vignolle G.A."/>
            <person name="Hochenegger N."/>
            <person name="Mach R.L."/>
            <person name="Mach-Aigner A.R."/>
            <person name="Javad Rahimi M."/>
            <person name="Salim K.A."/>
            <person name="Chan C.M."/>
            <person name="Lim L.B.L."/>
            <person name="Cai F."/>
            <person name="Druzhinina I.S."/>
            <person name="U'Ren J.M."/>
            <person name="Derntl C."/>
        </authorList>
    </citation>
    <scope>NUCLEOTIDE SEQUENCE</scope>
    <source>
        <strain evidence="3">TUCIM 5799</strain>
    </source>
</reference>
<feature type="region of interest" description="Disordered" evidence="1">
    <location>
        <begin position="123"/>
        <end position="163"/>
    </location>
</feature>
<feature type="compositionally biased region" description="Low complexity" evidence="1">
    <location>
        <begin position="865"/>
        <end position="881"/>
    </location>
</feature>
<feature type="region of interest" description="Disordered" evidence="1">
    <location>
        <begin position="1"/>
        <end position="44"/>
    </location>
</feature>
<accession>A0A9P9WH01</accession>
<feature type="region of interest" description="Disordered" evidence="1">
    <location>
        <begin position="177"/>
        <end position="213"/>
    </location>
</feature>
<feature type="compositionally biased region" description="Acidic residues" evidence="1">
    <location>
        <begin position="137"/>
        <end position="150"/>
    </location>
</feature>
<feature type="compositionally biased region" description="Polar residues" evidence="1">
    <location>
        <begin position="1"/>
        <end position="18"/>
    </location>
</feature>
<proteinExistence type="predicted"/>
<sequence>MALVMNNESPRPCSQTDSVDIRSGRASWAARLHPPPPALRSSRTDPDLAFYGIDLTSFDGVQTWKDLDKFAELGLTLDAEEEDEYPVRVVDFPRFSLEKSGLSPVEEVPRVVKPFHKWMKTLQRRAQHRSKTQASTESEEPFPEFLDDDMSYSGHRKSSSESSFGYVTGVKSASVSMAGSVMTRSRRDTARSSHYARTDRSSRASMSAERRSEDSVRLERIVTDPAVTERLLQRRRILEELISTEESYIGDIKFLMNVYVTILASLPTQHPGLRSSINRNLTDIVELHEEILGDLHRTVPNSEYTQIEQLPTTPRPASKPSHHQRWRSLDSVPEDKGGISWLQNVPGMTAEPDVAADVARVFRERMHRFFVYEEYGAKYEMMIRDVASAHRTMPQWETYQKGLEALAASLGAVNRHSDRSRKSLTIGDLLVKPIQRICKYPLLFAELLKYTPVYDCPNAHAEIEEVLVRLREATSEINRATDDPSVKVTMEKTWLLQDRLVFPNQSFDAALKTTVRSLGQIQLCGALHVCWQTRDGADGQYMICLLYKEYLCLATASKVDQIYTVQACIGLNTIKIEEADNGRGLQCHTAPFSWKIIFEPEGGGRVAISSRGLDPERSTGPNGATTVQLAFIENQKPRDCLWKTGDSGGAGSESPINRSQSLLTTTARIPVLAPSRSERARIEALLTDVWSRKVLPFPGITTRARSEHLVRTSASTMMRKLSVASITNSFSKRSTSSASLNTIKASDEEPAHGDNFADPLVALNCDFSSSALNIDQALDDIQRLPVIRDEIERASTCSRSMRSTDGGTLSGTVRKLDISKLDPDAAEGPCLVDDTVFGGPILRASSANSTPPPRAASPSLKPTCSASSSSSAEKENNSQSKSAKRPVQETAGHAKSANKRSKVGAINRGLVAGAIRSFFR</sequence>
<dbReference type="GO" id="GO:0005737">
    <property type="term" value="C:cytoplasm"/>
    <property type="evidence" value="ECO:0007669"/>
    <property type="project" value="TreeGrafter"/>
</dbReference>
<evidence type="ECO:0000259" key="2">
    <source>
        <dbReference type="PROSITE" id="PS50010"/>
    </source>
</evidence>
<feature type="domain" description="DH" evidence="2">
    <location>
        <begin position="233"/>
        <end position="480"/>
    </location>
</feature>
<dbReference type="InterPro" id="IPR035899">
    <property type="entry name" value="DBL_dom_sf"/>
</dbReference>
<evidence type="ECO:0000256" key="1">
    <source>
        <dbReference type="SAM" id="MobiDB-lite"/>
    </source>
</evidence>
<dbReference type="GO" id="GO:0005085">
    <property type="term" value="F:guanyl-nucleotide exchange factor activity"/>
    <property type="evidence" value="ECO:0007669"/>
    <property type="project" value="InterPro"/>
</dbReference>
<dbReference type="PANTHER" id="PTHR45818">
    <property type="entry name" value="PROTEIN VAV"/>
    <property type="match status" value="1"/>
</dbReference>
<dbReference type="InterPro" id="IPR000219">
    <property type="entry name" value="DH_dom"/>
</dbReference>
<comment type="caution">
    <text evidence="3">The sequence shown here is derived from an EMBL/GenBank/DDBJ whole genome shotgun (WGS) entry which is preliminary data.</text>
</comment>
<protein>
    <recommendedName>
        <fullName evidence="2">DH domain-containing protein</fullName>
    </recommendedName>
</protein>
<evidence type="ECO:0000313" key="3">
    <source>
        <dbReference type="EMBL" id="KAI1862887.1"/>
    </source>
</evidence>
<dbReference type="Pfam" id="PF00621">
    <property type="entry name" value="RhoGEF"/>
    <property type="match status" value="1"/>
</dbReference>
<dbReference type="PROSITE" id="PS50010">
    <property type="entry name" value="DH_2"/>
    <property type="match status" value="1"/>
</dbReference>
<dbReference type="PANTHER" id="PTHR45818:SF3">
    <property type="entry name" value="PROTEIN VAV"/>
    <property type="match status" value="1"/>
</dbReference>
<dbReference type="SUPFAM" id="SSF48065">
    <property type="entry name" value="DBL homology domain (DH-domain)"/>
    <property type="match status" value="1"/>
</dbReference>
<feature type="region of interest" description="Disordered" evidence="1">
    <location>
        <begin position="843"/>
        <end position="902"/>
    </location>
</feature>
<dbReference type="SMART" id="SM00325">
    <property type="entry name" value="RhoGEF"/>
    <property type="match status" value="1"/>
</dbReference>
<keyword evidence="4" id="KW-1185">Reference proteome</keyword>